<feature type="region of interest" description="Disordered" evidence="2">
    <location>
        <begin position="203"/>
        <end position="224"/>
    </location>
</feature>
<feature type="region of interest" description="Disordered" evidence="2">
    <location>
        <begin position="1"/>
        <end position="72"/>
    </location>
</feature>
<feature type="region of interest" description="Disordered" evidence="2">
    <location>
        <begin position="536"/>
        <end position="619"/>
    </location>
</feature>
<feature type="region of interest" description="Disordered" evidence="2">
    <location>
        <begin position="631"/>
        <end position="656"/>
    </location>
</feature>
<dbReference type="InterPro" id="IPR045154">
    <property type="entry name" value="PCF11-like"/>
</dbReference>
<dbReference type="Pfam" id="PF04818">
    <property type="entry name" value="CID"/>
    <property type="match status" value="1"/>
</dbReference>
<protein>
    <recommendedName>
        <fullName evidence="3">CID domain-containing protein</fullName>
    </recommendedName>
</protein>
<feature type="domain" description="CID" evidence="3">
    <location>
        <begin position="72"/>
        <end position="200"/>
    </location>
</feature>
<gene>
    <name evidence="4" type="ORF">ACJIZ3_021832</name>
</gene>
<dbReference type="PROSITE" id="PS00028">
    <property type="entry name" value="ZINC_FINGER_C2H2_1"/>
    <property type="match status" value="1"/>
</dbReference>
<dbReference type="InterPro" id="IPR047415">
    <property type="entry name" value="Pcf11_CID"/>
</dbReference>
<evidence type="ECO:0000313" key="4">
    <source>
        <dbReference type="EMBL" id="KAL3825803.1"/>
    </source>
</evidence>
<dbReference type="Pfam" id="PF23228">
    <property type="entry name" value="zf_PCFS4"/>
    <property type="match status" value="1"/>
</dbReference>
<evidence type="ECO:0000259" key="3">
    <source>
        <dbReference type="PROSITE" id="PS51391"/>
    </source>
</evidence>
<sequence>MENRRRPFDRSLSKEPILKKFKLNEDSPAPDRNSNGRAGVIQRPTAANSGGGSRVQRNRDSESIDSVRGPDQHQELVNQYKTALAELTFNSKPIITNLTIIAGENVHAAKAIAAIICANILEVPSEQKLPSLYLLDSIVKNIGRDYIKYFAPRLPEVFCKAYRHVDPSTHGGMRHLFGTWKGVFPLQSLQMIEKELGFTTAVNGSSSGTTTSKPDSQVQRPGNSIHVNPKYLEARQRLQTTRARAAGSDIGTALVNSHEDVESLERPATTSSGRSWADPYAKNHHREEGNEPVLEKISRIEYVDSEYGSSVSGRSGLGRGRLKEKLKGQGFDTPWYESGSDVSNQKNGYDLKHGLESYVAQKPANSDSHLQLKQNFNSRSTNGMSTSWKNSEEEEYMWDEMNRPTDRAVTDTSAKDQWAPDSYDRLDFDSLIRKPQSMHNTGSRIDDEASADSISKEMGRVASGTRLPLSSWSQEMQPPEGRMLLAPGNKISGYSEGYPTGLRNSTNTVMNRSPFQSQLGQAHIGASSYKLSNNVIPGPNVPMTQRQALGAAPSSTYSSSHQHPPSPSSANNNQSQQLNNFPDRYQTSTGPPTDPRRPPGLRNARSFDQSSHDSLPLPSRDVYQANNERLQSQSLRTSSAVMPPLQQRKHVPSNKQKNLLVSDFASSGEGQNLFSPQILGSESLSTLGNSSSEQSNPFTVDSPGQSITSSLLDSVVKSGILGGSSLAGCSTKPDFQEVGSGSSVGGAHPPLPLPSIHGKTLLPGVSKKQLEQPSGSLPSSLADIGSEQKPSTVNSTSNPFSNLLSSLVAKGLISASKSDSSTQKTDKPPDINPGVTSTSSIPVSSVPATIAKSITIKEESSSLEPAAKSAESLPTKIKNLIGYELRPNILRDFHPDVVSDLLSDFPHQCNVCGLRIKLQEQLDRHMEWHSLKVHEQNNSDTPSRRWYANSVEWITGVGPSNLSGESDEALESNVGMVPADESQCACILCGELFEDFYSHERNEWMFKGAVYLSIPSSDEKIGTTNATASLGPIVHAKCINEDSVHDWGLGCDVKVEKDV</sequence>
<dbReference type="InterPro" id="IPR008942">
    <property type="entry name" value="ENTH_VHS"/>
</dbReference>
<dbReference type="SMART" id="SM00582">
    <property type="entry name" value="RPR"/>
    <property type="match status" value="1"/>
</dbReference>
<dbReference type="PANTHER" id="PTHR15921:SF3">
    <property type="entry name" value="PRE-MRNA CLEAVAGE COMPLEX 2 PROTEIN PCF11"/>
    <property type="match status" value="1"/>
</dbReference>
<dbReference type="FunFam" id="1.25.40.90:FF:000023">
    <property type="entry name" value="polyadenylation and cleavage factor homolog 4"/>
    <property type="match status" value="1"/>
</dbReference>
<feature type="compositionally biased region" description="Low complexity" evidence="2">
    <location>
        <begin position="833"/>
        <end position="842"/>
    </location>
</feature>
<dbReference type="SUPFAM" id="SSF48464">
    <property type="entry name" value="ENTH/VHS domain"/>
    <property type="match status" value="1"/>
</dbReference>
<dbReference type="Proteomes" id="UP001634393">
    <property type="component" value="Unassembled WGS sequence"/>
</dbReference>
<feature type="compositionally biased region" description="Low complexity" evidence="2">
    <location>
        <begin position="553"/>
        <end position="582"/>
    </location>
</feature>
<feature type="region of interest" description="Disordered" evidence="2">
    <location>
        <begin position="684"/>
        <end position="704"/>
    </location>
</feature>
<keyword evidence="5" id="KW-1185">Reference proteome</keyword>
<keyword evidence="1" id="KW-0507">mRNA processing</keyword>
<feature type="compositionally biased region" description="Basic and acidic residues" evidence="2">
    <location>
        <begin position="1"/>
        <end position="25"/>
    </location>
</feature>
<dbReference type="PROSITE" id="PS51391">
    <property type="entry name" value="CID"/>
    <property type="match status" value="1"/>
</dbReference>
<organism evidence="4 5">
    <name type="scientific">Penstemon smallii</name>
    <dbReference type="NCBI Taxonomy" id="265156"/>
    <lineage>
        <taxon>Eukaryota</taxon>
        <taxon>Viridiplantae</taxon>
        <taxon>Streptophyta</taxon>
        <taxon>Embryophyta</taxon>
        <taxon>Tracheophyta</taxon>
        <taxon>Spermatophyta</taxon>
        <taxon>Magnoliopsida</taxon>
        <taxon>eudicotyledons</taxon>
        <taxon>Gunneridae</taxon>
        <taxon>Pentapetalae</taxon>
        <taxon>asterids</taxon>
        <taxon>lamiids</taxon>
        <taxon>Lamiales</taxon>
        <taxon>Plantaginaceae</taxon>
        <taxon>Cheloneae</taxon>
        <taxon>Penstemon</taxon>
    </lineage>
</organism>
<evidence type="ECO:0000313" key="5">
    <source>
        <dbReference type="Proteomes" id="UP001634393"/>
    </source>
</evidence>
<dbReference type="Gene3D" id="1.25.40.90">
    <property type="match status" value="1"/>
</dbReference>
<feature type="region of interest" description="Disordered" evidence="2">
    <location>
        <begin position="258"/>
        <end position="290"/>
    </location>
</feature>
<evidence type="ECO:0000256" key="1">
    <source>
        <dbReference type="ARBA" id="ARBA00022664"/>
    </source>
</evidence>
<accession>A0ABD3SMS4</accession>
<dbReference type="AlphaFoldDB" id="A0ABD3SMS4"/>
<dbReference type="InterPro" id="IPR057242">
    <property type="entry name" value="PCFS4-like"/>
</dbReference>
<dbReference type="GO" id="GO:0005634">
    <property type="term" value="C:nucleus"/>
    <property type="evidence" value="ECO:0007669"/>
    <property type="project" value="UniProtKB-ARBA"/>
</dbReference>
<reference evidence="4 5" key="1">
    <citation type="submission" date="2024-12" db="EMBL/GenBank/DDBJ databases">
        <title>The unique morphological basis and parallel evolutionary history of personate flowers in Penstemon.</title>
        <authorList>
            <person name="Depatie T.H."/>
            <person name="Wessinger C.A."/>
        </authorList>
    </citation>
    <scope>NUCLEOTIDE SEQUENCE [LARGE SCALE GENOMIC DNA]</scope>
    <source>
        <strain evidence="4">WTNN_2</strain>
        <tissue evidence="4">Leaf</tissue>
    </source>
</reference>
<dbReference type="CDD" id="cd16982">
    <property type="entry name" value="CID_Pcf11"/>
    <property type="match status" value="1"/>
</dbReference>
<dbReference type="PANTHER" id="PTHR15921">
    <property type="entry name" value="PRE-MRNA CLEAVAGE COMPLEX II"/>
    <property type="match status" value="1"/>
</dbReference>
<dbReference type="EMBL" id="JBJXBP010000006">
    <property type="protein sequence ID" value="KAL3825803.1"/>
    <property type="molecule type" value="Genomic_DNA"/>
</dbReference>
<feature type="region of interest" description="Disordered" evidence="2">
    <location>
        <begin position="815"/>
        <end position="842"/>
    </location>
</feature>
<proteinExistence type="predicted"/>
<feature type="compositionally biased region" description="Polar residues" evidence="2">
    <location>
        <begin position="631"/>
        <end position="640"/>
    </location>
</feature>
<name>A0ABD3SMS4_9LAMI</name>
<evidence type="ECO:0000256" key="2">
    <source>
        <dbReference type="SAM" id="MobiDB-lite"/>
    </source>
</evidence>
<dbReference type="InterPro" id="IPR006569">
    <property type="entry name" value="CID_dom"/>
</dbReference>
<feature type="compositionally biased region" description="Low complexity" evidence="2">
    <location>
        <begin position="684"/>
        <end position="696"/>
    </location>
</feature>
<dbReference type="GO" id="GO:0006397">
    <property type="term" value="P:mRNA processing"/>
    <property type="evidence" value="ECO:0007669"/>
    <property type="project" value="UniProtKB-KW"/>
</dbReference>
<comment type="caution">
    <text evidence="4">The sequence shown here is derived from an EMBL/GenBank/DDBJ whole genome shotgun (WGS) entry which is preliminary data.</text>
</comment>
<feature type="region of interest" description="Disordered" evidence="2">
    <location>
        <begin position="737"/>
        <end position="797"/>
    </location>
</feature>
<feature type="compositionally biased region" description="Polar residues" evidence="2">
    <location>
        <begin position="788"/>
        <end position="797"/>
    </location>
</feature>
<dbReference type="InterPro" id="IPR013087">
    <property type="entry name" value="Znf_C2H2_type"/>
</dbReference>